<proteinExistence type="predicted"/>
<dbReference type="Proteomes" id="UP001139502">
    <property type="component" value="Unassembled WGS sequence"/>
</dbReference>
<dbReference type="AlphaFoldDB" id="A0A9X2KLD5"/>
<accession>A0A9X2KLD5</accession>
<comment type="caution">
    <text evidence="1">The sequence shown here is derived from an EMBL/GenBank/DDBJ whole genome shotgun (WGS) entry which is preliminary data.</text>
</comment>
<organism evidence="1 2">
    <name type="scientific">Rothia santali</name>
    <dbReference type="NCBI Taxonomy" id="2949643"/>
    <lineage>
        <taxon>Bacteria</taxon>
        <taxon>Bacillati</taxon>
        <taxon>Actinomycetota</taxon>
        <taxon>Actinomycetes</taxon>
        <taxon>Micrococcales</taxon>
        <taxon>Micrococcaceae</taxon>
        <taxon>Rothia</taxon>
    </lineage>
</organism>
<name>A0A9X2KLD5_9MICC</name>
<reference evidence="1" key="1">
    <citation type="submission" date="2022-06" db="EMBL/GenBank/DDBJ databases">
        <title>Rothia sp. isolated from sandalwood seedling.</title>
        <authorList>
            <person name="Tuikhar N."/>
            <person name="Kirdat K."/>
            <person name="Thorat V."/>
            <person name="Swetha P."/>
            <person name="Padma S."/>
            <person name="Sundararaj R."/>
            <person name="Yadav A."/>
        </authorList>
    </citation>
    <scope>NUCLEOTIDE SEQUENCE</scope>
    <source>
        <strain evidence="1">AR01</strain>
    </source>
</reference>
<dbReference type="RefSeq" id="WP_254166508.1">
    <property type="nucleotide sequence ID" value="NZ_JANAFB010000017.1"/>
</dbReference>
<dbReference type="EMBL" id="JANAFB010000017">
    <property type="protein sequence ID" value="MCP3426026.1"/>
    <property type="molecule type" value="Genomic_DNA"/>
</dbReference>
<gene>
    <name evidence="1" type="ORF">NBM05_08425</name>
</gene>
<evidence type="ECO:0000313" key="2">
    <source>
        <dbReference type="Proteomes" id="UP001139502"/>
    </source>
</evidence>
<protein>
    <submittedName>
        <fullName evidence="1">Uncharacterized protein</fullName>
    </submittedName>
</protein>
<keyword evidence="2" id="KW-1185">Reference proteome</keyword>
<sequence length="142" mass="15494">MSVTADEARERLHRALRGIDGRLPVYTGTVDRAVPTHPSGRIRPYVCLWVSQGAADPAMEALDALAATGARRLRIHTQLVGADAANVHWLADRVGPALTNLRVGDHVVKPDAEQHAHAFIITDTGVTPPRQYLPLLWTLDLD</sequence>
<evidence type="ECO:0000313" key="1">
    <source>
        <dbReference type="EMBL" id="MCP3426026.1"/>
    </source>
</evidence>